<dbReference type="EMBL" id="KZ305029">
    <property type="protein sequence ID" value="PIA50658.1"/>
    <property type="molecule type" value="Genomic_DNA"/>
</dbReference>
<name>A0A2G5E4F6_AQUCA</name>
<dbReference type="InParanoid" id="A0A2G5E4F6"/>
<evidence type="ECO:0000313" key="1">
    <source>
        <dbReference type="EMBL" id="PIA50658.1"/>
    </source>
</evidence>
<reference evidence="1 2" key="1">
    <citation type="submission" date="2017-09" db="EMBL/GenBank/DDBJ databases">
        <title>WGS assembly of Aquilegia coerulea Goldsmith.</title>
        <authorList>
            <person name="Hodges S."/>
            <person name="Kramer E."/>
            <person name="Nordborg M."/>
            <person name="Tomkins J."/>
            <person name="Borevitz J."/>
            <person name="Derieg N."/>
            <person name="Yan J."/>
            <person name="Mihaltcheva S."/>
            <person name="Hayes R.D."/>
            <person name="Rokhsar D."/>
        </authorList>
    </citation>
    <scope>NUCLEOTIDE SEQUENCE [LARGE SCALE GENOMIC DNA]</scope>
    <source>
        <strain evidence="2">cv. Goldsmith</strain>
    </source>
</reference>
<proteinExistence type="predicted"/>
<protein>
    <submittedName>
        <fullName evidence="1">Uncharacterized protein</fullName>
    </submittedName>
</protein>
<sequence>MYIALTDLLEQFSVTDEDAGLTWQSRQTNLILFTVNTRIQNFQVNWVKERQVQSLLVSDGLQEASAIFTGFG</sequence>
<accession>A0A2G5E4F6</accession>
<keyword evidence="2" id="KW-1185">Reference proteome</keyword>
<gene>
    <name evidence="1" type="ORF">AQUCO_01200105v1</name>
</gene>
<organism evidence="1 2">
    <name type="scientific">Aquilegia coerulea</name>
    <name type="common">Rocky mountain columbine</name>
    <dbReference type="NCBI Taxonomy" id="218851"/>
    <lineage>
        <taxon>Eukaryota</taxon>
        <taxon>Viridiplantae</taxon>
        <taxon>Streptophyta</taxon>
        <taxon>Embryophyta</taxon>
        <taxon>Tracheophyta</taxon>
        <taxon>Spermatophyta</taxon>
        <taxon>Magnoliopsida</taxon>
        <taxon>Ranunculales</taxon>
        <taxon>Ranunculaceae</taxon>
        <taxon>Thalictroideae</taxon>
        <taxon>Aquilegia</taxon>
    </lineage>
</organism>
<dbReference type="AlphaFoldDB" id="A0A2G5E4F6"/>
<dbReference type="Proteomes" id="UP000230069">
    <property type="component" value="Unassembled WGS sequence"/>
</dbReference>
<evidence type="ECO:0000313" key="2">
    <source>
        <dbReference type="Proteomes" id="UP000230069"/>
    </source>
</evidence>